<dbReference type="InParanoid" id="A0A2P5FK14"/>
<dbReference type="STRING" id="63057.A0A2P5FK14"/>
<dbReference type="OrthoDB" id="10396317at2759"/>
<feature type="region of interest" description="Disordered" evidence="1">
    <location>
        <begin position="1"/>
        <end position="34"/>
    </location>
</feature>
<reference evidence="3" key="1">
    <citation type="submission" date="2016-06" db="EMBL/GenBank/DDBJ databases">
        <title>Parallel loss of symbiosis genes in relatives of nitrogen-fixing non-legume Parasponia.</title>
        <authorList>
            <person name="Van Velzen R."/>
            <person name="Holmer R."/>
            <person name="Bu F."/>
            <person name="Rutten L."/>
            <person name="Van Zeijl A."/>
            <person name="Liu W."/>
            <person name="Santuari L."/>
            <person name="Cao Q."/>
            <person name="Sharma T."/>
            <person name="Shen D."/>
            <person name="Roswanjaya Y."/>
            <person name="Wardhani T."/>
            <person name="Kalhor M.S."/>
            <person name="Jansen J."/>
            <person name="Van den Hoogen J."/>
            <person name="Gungor B."/>
            <person name="Hartog M."/>
            <person name="Hontelez J."/>
            <person name="Verver J."/>
            <person name="Yang W.-C."/>
            <person name="Schijlen E."/>
            <person name="Repin R."/>
            <person name="Schilthuizen M."/>
            <person name="Schranz E."/>
            <person name="Heidstra R."/>
            <person name="Miyata K."/>
            <person name="Fedorova E."/>
            <person name="Kohlen W."/>
            <person name="Bisseling T."/>
            <person name="Smit S."/>
            <person name="Geurts R."/>
        </authorList>
    </citation>
    <scope>NUCLEOTIDE SEQUENCE [LARGE SCALE GENOMIC DNA]</scope>
    <source>
        <strain evidence="3">cv. RG33-2</strain>
    </source>
</reference>
<dbReference type="Proteomes" id="UP000237000">
    <property type="component" value="Unassembled WGS sequence"/>
</dbReference>
<comment type="caution">
    <text evidence="2">The sequence shown here is derived from an EMBL/GenBank/DDBJ whole genome shotgun (WGS) entry which is preliminary data.</text>
</comment>
<name>A0A2P5FK14_TREOI</name>
<evidence type="ECO:0000313" key="2">
    <source>
        <dbReference type="EMBL" id="PON98117.1"/>
    </source>
</evidence>
<proteinExistence type="predicted"/>
<accession>A0A2P5FK14</accession>
<dbReference type="SUPFAM" id="SSF54928">
    <property type="entry name" value="RNA-binding domain, RBD"/>
    <property type="match status" value="1"/>
</dbReference>
<evidence type="ECO:0000256" key="1">
    <source>
        <dbReference type="SAM" id="MobiDB-lite"/>
    </source>
</evidence>
<keyword evidence="3" id="KW-1185">Reference proteome</keyword>
<protein>
    <submittedName>
        <fullName evidence="2">Nucleotide-binding alpha-beta plait domain containing protein</fullName>
    </submittedName>
</protein>
<sequence length="183" mass="20126">MRGRSYTPSPPRGYGRRGRSPSPRGRYGGRGRDLPTSLLVRNLRHDCRQDDLRRPFGQFAGGVATVIGDVLLLDIPDPHLHVMQDLGPVAGIIIPLLNEGIIHDPYHPRREGTVKRGHTHGRVGRGRTHGLHHIMDQEAVVRAQLGVQAVAEAEAKAQSGASAEVQITTLRLQMELGLLLHEH</sequence>
<dbReference type="AlphaFoldDB" id="A0A2P5FK14"/>
<dbReference type="GO" id="GO:0003676">
    <property type="term" value="F:nucleic acid binding"/>
    <property type="evidence" value="ECO:0007669"/>
    <property type="project" value="InterPro"/>
</dbReference>
<dbReference type="EMBL" id="JXTC01000027">
    <property type="protein sequence ID" value="PON98117.1"/>
    <property type="molecule type" value="Genomic_DNA"/>
</dbReference>
<organism evidence="2 3">
    <name type="scientific">Trema orientale</name>
    <name type="common">Charcoal tree</name>
    <name type="synonym">Celtis orientalis</name>
    <dbReference type="NCBI Taxonomy" id="63057"/>
    <lineage>
        <taxon>Eukaryota</taxon>
        <taxon>Viridiplantae</taxon>
        <taxon>Streptophyta</taxon>
        <taxon>Embryophyta</taxon>
        <taxon>Tracheophyta</taxon>
        <taxon>Spermatophyta</taxon>
        <taxon>Magnoliopsida</taxon>
        <taxon>eudicotyledons</taxon>
        <taxon>Gunneridae</taxon>
        <taxon>Pentapetalae</taxon>
        <taxon>rosids</taxon>
        <taxon>fabids</taxon>
        <taxon>Rosales</taxon>
        <taxon>Cannabaceae</taxon>
        <taxon>Trema</taxon>
    </lineage>
</organism>
<dbReference type="InterPro" id="IPR035979">
    <property type="entry name" value="RBD_domain_sf"/>
</dbReference>
<evidence type="ECO:0000313" key="3">
    <source>
        <dbReference type="Proteomes" id="UP000237000"/>
    </source>
</evidence>
<gene>
    <name evidence="2" type="ORF">TorRG33x02_061910</name>
</gene>